<keyword evidence="1" id="KW-0472">Membrane</keyword>
<dbReference type="EMBL" id="BAAAHE010000038">
    <property type="protein sequence ID" value="GAA0630723.1"/>
    <property type="molecule type" value="Genomic_DNA"/>
</dbReference>
<dbReference type="InterPro" id="IPR006311">
    <property type="entry name" value="TAT_signal"/>
</dbReference>
<keyword evidence="2" id="KW-0732">Signal</keyword>
<reference evidence="3 4" key="1">
    <citation type="journal article" date="2019" name="Int. J. Syst. Evol. Microbiol.">
        <title>The Global Catalogue of Microorganisms (GCM) 10K type strain sequencing project: providing services to taxonomists for standard genome sequencing and annotation.</title>
        <authorList>
            <consortium name="The Broad Institute Genomics Platform"/>
            <consortium name="The Broad Institute Genome Sequencing Center for Infectious Disease"/>
            <person name="Wu L."/>
            <person name="Ma J."/>
        </authorList>
    </citation>
    <scope>NUCLEOTIDE SEQUENCE [LARGE SCALE GENOMIC DNA]</scope>
    <source>
        <strain evidence="3 4">JCM 10671</strain>
    </source>
</reference>
<proteinExistence type="predicted"/>
<protein>
    <submittedName>
        <fullName evidence="3">Uncharacterized protein</fullName>
    </submittedName>
</protein>
<gene>
    <name evidence="3" type="ORF">GCM10009547_38190</name>
</gene>
<name>A0ABN1H6S7_9ACTN</name>
<feature type="signal peptide" evidence="2">
    <location>
        <begin position="1"/>
        <end position="30"/>
    </location>
</feature>
<accession>A0ABN1H6S7</accession>
<feature type="chain" id="PRO_5045434985" evidence="2">
    <location>
        <begin position="31"/>
        <end position="371"/>
    </location>
</feature>
<keyword evidence="1" id="KW-0812">Transmembrane</keyword>
<evidence type="ECO:0000256" key="2">
    <source>
        <dbReference type="SAM" id="SignalP"/>
    </source>
</evidence>
<dbReference type="Proteomes" id="UP001500957">
    <property type="component" value="Unassembled WGS sequence"/>
</dbReference>
<dbReference type="RefSeq" id="WP_344607703.1">
    <property type="nucleotide sequence ID" value="NZ_BAAAHE010000038.1"/>
</dbReference>
<comment type="caution">
    <text evidence="3">The sequence shown here is derived from an EMBL/GenBank/DDBJ whole genome shotgun (WGS) entry which is preliminary data.</text>
</comment>
<organism evidence="3 4">
    <name type="scientific">Sporichthya brevicatena</name>
    <dbReference type="NCBI Taxonomy" id="171442"/>
    <lineage>
        <taxon>Bacteria</taxon>
        <taxon>Bacillati</taxon>
        <taxon>Actinomycetota</taxon>
        <taxon>Actinomycetes</taxon>
        <taxon>Sporichthyales</taxon>
        <taxon>Sporichthyaceae</taxon>
        <taxon>Sporichthya</taxon>
    </lineage>
</organism>
<evidence type="ECO:0000256" key="1">
    <source>
        <dbReference type="SAM" id="Phobius"/>
    </source>
</evidence>
<feature type="transmembrane region" description="Helical" evidence="1">
    <location>
        <begin position="342"/>
        <end position="361"/>
    </location>
</feature>
<dbReference type="PROSITE" id="PS51318">
    <property type="entry name" value="TAT"/>
    <property type="match status" value="1"/>
</dbReference>
<evidence type="ECO:0000313" key="4">
    <source>
        <dbReference type="Proteomes" id="UP001500957"/>
    </source>
</evidence>
<keyword evidence="1" id="KW-1133">Transmembrane helix</keyword>
<sequence>MTAVRSRALAAAAAVVLAVAPALGAAPAHAHGGDPTLVPTVREIAPALPAEVVVQARTTVSEQLIVANPTATPLLVLDPAGLPFLRISSAGTHGNVNSTYFHRTLNPPGVTPRLPASAKPGAPAAWVRLSREGSWGWFEPRMHPFEPGREPAGDGTELTTWQVGLRYGERHVRVEGVLERRTVTGSFLAQPDPRSDGLSVTVAPGSVPAILLVAPADRRVEITGRDGKPFLRLRPNGAFVNAGSANLGENPDLLDAVGRRTGWVRVGEPGRVRWLEPRLQYSADRPPEVVERAGRPAELGRWEVPLTVDGAAAPLTGTLTWIPANADLAALGGGGDSGGVPWVPVLVCGAVVLGAGGLVAVSRGRARRVAA</sequence>
<evidence type="ECO:0000313" key="3">
    <source>
        <dbReference type="EMBL" id="GAA0630723.1"/>
    </source>
</evidence>
<keyword evidence="4" id="KW-1185">Reference proteome</keyword>